<comment type="caution">
    <text evidence="1">The sequence shown here is derived from an EMBL/GenBank/DDBJ whole genome shotgun (WGS) entry which is preliminary data.</text>
</comment>
<keyword evidence="2" id="KW-1185">Reference proteome</keyword>
<protein>
    <submittedName>
        <fullName evidence="1">Uncharacterized protein</fullName>
    </submittedName>
</protein>
<reference evidence="1 2" key="1">
    <citation type="submission" date="2024-02" db="EMBL/GenBank/DDBJ databases">
        <title>Rhodopirellula caenicola NBRC 110016.</title>
        <authorList>
            <person name="Ichikawa N."/>
            <person name="Katano-Makiyama Y."/>
            <person name="Hidaka K."/>
        </authorList>
    </citation>
    <scope>NUCLEOTIDE SEQUENCE [LARGE SCALE GENOMIC DNA]</scope>
    <source>
        <strain evidence="1 2">NBRC 110016</strain>
    </source>
</reference>
<evidence type="ECO:0000313" key="2">
    <source>
        <dbReference type="Proteomes" id="UP001416858"/>
    </source>
</evidence>
<dbReference type="Proteomes" id="UP001416858">
    <property type="component" value="Unassembled WGS sequence"/>
</dbReference>
<organism evidence="1 2">
    <name type="scientific">Novipirellula caenicola</name>
    <dbReference type="NCBI Taxonomy" id="1536901"/>
    <lineage>
        <taxon>Bacteria</taxon>
        <taxon>Pseudomonadati</taxon>
        <taxon>Planctomycetota</taxon>
        <taxon>Planctomycetia</taxon>
        <taxon>Pirellulales</taxon>
        <taxon>Pirellulaceae</taxon>
        <taxon>Novipirellula</taxon>
    </lineage>
</organism>
<proteinExistence type="predicted"/>
<accession>A0ABP9VLW8</accession>
<evidence type="ECO:0000313" key="1">
    <source>
        <dbReference type="EMBL" id="GAA5505600.1"/>
    </source>
</evidence>
<gene>
    <name evidence="1" type="ORF">Rcae01_01045</name>
</gene>
<sequence length="52" mass="5933">MGDKKMKAKEGGLSIHRLFHLSVAAIFLSIYRPSKDRTKFTESRARDVIPKT</sequence>
<dbReference type="EMBL" id="BAABRO010000002">
    <property type="protein sequence ID" value="GAA5505600.1"/>
    <property type="molecule type" value="Genomic_DNA"/>
</dbReference>
<name>A0ABP9VLW8_9BACT</name>